<organism evidence="1 2">
    <name type="scientific">Roseovarius aestuarii</name>
    <dbReference type="NCBI Taxonomy" id="475083"/>
    <lineage>
        <taxon>Bacteria</taxon>
        <taxon>Pseudomonadati</taxon>
        <taxon>Pseudomonadota</taxon>
        <taxon>Alphaproteobacteria</taxon>
        <taxon>Rhodobacterales</taxon>
        <taxon>Roseobacteraceae</taxon>
        <taxon>Roseovarius</taxon>
    </lineage>
</organism>
<dbReference type="EMBL" id="FWXB01000016">
    <property type="protein sequence ID" value="SMC13721.1"/>
    <property type="molecule type" value="Genomic_DNA"/>
</dbReference>
<gene>
    <name evidence="1" type="ORF">ROA7745_03580</name>
</gene>
<dbReference type="AlphaFoldDB" id="A0A1X7BVN0"/>
<dbReference type="Proteomes" id="UP000193224">
    <property type="component" value="Unassembled WGS sequence"/>
</dbReference>
<protein>
    <submittedName>
        <fullName evidence="1">Uncharacterized protein</fullName>
    </submittedName>
</protein>
<keyword evidence="2" id="KW-1185">Reference proteome</keyword>
<sequence>MERMDIAGAWQNTDITSWELPFADLAYNIRNVDVSDSCEVGNCP</sequence>
<name>A0A1X7BVN0_9RHOB</name>
<proteinExistence type="predicted"/>
<reference evidence="1 2" key="1">
    <citation type="submission" date="2017-03" db="EMBL/GenBank/DDBJ databases">
        <authorList>
            <person name="Afonso C.L."/>
            <person name="Miller P.J."/>
            <person name="Scott M.A."/>
            <person name="Spackman E."/>
            <person name="Goraichik I."/>
            <person name="Dimitrov K.M."/>
            <person name="Suarez D.L."/>
            <person name="Swayne D.E."/>
        </authorList>
    </citation>
    <scope>NUCLEOTIDE SEQUENCE [LARGE SCALE GENOMIC DNA]</scope>
    <source>
        <strain evidence="1 2">CECT 7745</strain>
    </source>
</reference>
<evidence type="ECO:0000313" key="1">
    <source>
        <dbReference type="EMBL" id="SMC13721.1"/>
    </source>
</evidence>
<evidence type="ECO:0000313" key="2">
    <source>
        <dbReference type="Proteomes" id="UP000193224"/>
    </source>
</evidence>
<accession>A0A1X7BVN0</accession>